<dbReference type="RefSeq" id="WP_228325769.1">
    <property type="nucleotide sequence ID" value="NZ_CAWQPJ010000139.1"/>
</dbReference>
<reference evidence="1 2" key="1">
    <citation type="submission" date="2021-10" db="EMBL/GenBank/DDBJ databases">
        <title>Genome sequencing of Xanthomonas strains from NCPPB.</title>
        <authorList>
            <person name="Hussein R."/>
            <person name="Harrison J."/>
            <person name="Studholme D.J."/>
            <person name="Vicente J."/>
            <person name="Grant M."/>
        </authorList>
    </citation>
    <scope>NUCLEOTIDE SEQUENCE [LARGE SCALE GENOMIC DNA]</scope>
    <source>
        <strain evidence="1 2">NCPPB 101</strain>
    </source>
</reference>
<comment type="caution">
    <text evidence="1">The sequence shown here is derived from an EMBL/GenBank/DDBJ whole genome shotgun (WGS) entry which is preliminary data.</text>
</comment>
<organism evidence="1 2">
    <name type="scientific">Xanthomonas cassavae CFBP 4642</name>
    <dbReference type="NCBI Taxonomy" id="1219375"/>
    <lineage>
        <taxon>Bacteria</taxon>
        <taxon>Pseudomonadati</taxon>
        <taxon>Pseudomonadota</taxon>
        <taxon>Gammaproteobacteria</taxon>
        <taxon>Lysobacterales</taxon>
        <taxon>Lysobacteraceae</taxon>
        <taxon>Xanthomonas</taxon>
    </lineage>
</organism>
<keyword evidence="2" id="KW-1185">Reference proteome</keyword>
<evidence type="ECO:0000313" key="2">
    <source>
        <dbReference type="Proteomes" id="UP001199206"/>
    </source>
</evidence>
<sequence length="78" mass="8359">RRSKCVMSRIGQFAGRCDYLISVALTPWIVECYAAGKGSVHSGKESRLSSVRLALHEASALLARDAAQEIADPVAEPS</sequence>
<accession>A0ABS8HI21</accession>
<gene>
    <name evidence="1" type="ORF">LL965_17835</name>
</gene>
<evidence type="ECO:0000313" key="1">
    <source>
        <dbReference type="EMBL" id="MCC4621841.1"/>
    </source>
</evidence>
<feature type="non-terminal residue" evidence="1">
    <location>
        <position position="1"/>
    </location>
</feature>
<name>A0ABS8HI21_9XANT</name>
<proteinExistence type="predicted"/>
<dbReference type="EMBL" id="JAJGQJ010000055">
    <property type="protein sequence ID" value="MCC4621841.1"/>
    <property type="molecule type" value="Genomic_DNA"/>
</dbReference>
<protein>
    <submittedName>
        <fullName evidence="1">Uncharacterized protein</fullName>
    </submittedName>
</protein>
<dbReference type="Proteomes" id="UP001199206">
    <property type="component" value="Unassembled WGS sequence"/>
</dbReference>